<dbReference type="AlphaFoldDB" id="A0A2X1XKY8"/>
<dbReference type="GO" id="GO:0006355">
    <property type="term" value="P:regulation of DNA-templated transcription"/>
    <property type="evidence" value="ECO:0007669"/>
    <property type="project" value="InterPro"/>
</dbReference>
<sequence length="77" mass="8811">MVKVMTKIKIAPPTKQIPTHVTESPASSKQSSTDETKNIQFKVTPDKHIEIKSYAAERGLSLKEFFLSLYENERMKE</sequence>
<dbReference type="InterPro" id="IPR010985">
    <property type="entry name" value="Ribbon_hlx_hlx"/>
</dbReference>
<feature type="compositionally biased region" description="Polar residues" evidence="1">
    <location>
        <begin position="16"/>
        <end position="31"/>
    </location>
</feature>
<accession>A0A2X1XKY8</accession>
<proteinExistence type="predicted"/>
<feature type="region of interest" description="Disordered" evidence="1">
    <location>
        <begin position="11"/>
        <end position="38"/>
    </location>
</feature>
<reference evidence="2 3" key="1">
    <citation type="submission" date="2018-06" db="EMBL/GenBank/DDBJ databases">
        <authorList>
            <consortium name="Pathogen Informatics"/>
            <person name="Doyle S."/>
        </authorList>
    </citation>
    <scope>NUCLEOTIDE SEQUENCE [LARGE SCALE GENOMIC DNA]</scope>
    <source>
        <strain evidence="2 3">NCTC11647</strain>
    </source>
</reference>
<name>A0A2X1XKY8_PHODM</name>
<dbReference type="EMBL" id="UATL01000002">
    <property type="protein sequence ID" value="SPY43720.1"/>
    <property type="molecule type" value="Genomic_DNA"/>
</dbReference>
<dbReference type="Proteomes" id="UP000251647">
    <property type="component" value="Unassembled WGS sequence"/>
</dbReference>
<evidence type="ECO:0000256" key="1">
    <source>
        <dbReference type="SAM" id="MobiDB-lite"/>
    </source>
</evidence>
<protein>
    <submittedName>
        <fullName evidence="2">Uncharacterized protein</fullName>
    </submittedName>
</protein>
<gene>
    <name evidence="2" type="ORF">NCTC11647_02635</name>
</gene>
<dbReference type="SUPFAM" id="SSF47598">
    <property type="entry name" value="Ribbon-helix-helix"/>
    <property type="match status" value="1"/>
</dbReference>
<organism evidence="2 3">
    <name type="scientific">Photobacterium damselae</name>
    <dbReference type="NCBI Taxonomy" id="38293"/>
    <lineage>
        <taxon>Bacteria</taxon>
        <taxon>Pseudomonadati</taxon>
        <taxon>Pseudomonadota</taxon>
        <taxon>Gammaproteobacteria</taxon>
        <taxon>Vibrionales</taxon>
        <taxon>Vibrionaceae</taxon>
        <taxon>Photobacterium</taxon>
    </lineage>
</organism>
<evidence type="ECO:0000313" key="3">
    <source>
        <dbReference type="Proteomes" id="UP000251647"/>
    </source>
</evidence>
<evidence type="ECO:0000313" key="2">
    <source>
        <dbReference type="EMBL" id="SPY43720.1"/>
    </source>
</evidence>